<dbReference type="InterPro" id="IPR019257">
    <property type="entry name" value="MeTrfase_dom"/>
</dbReference>
<dbReference type="PANTHER" id="PTHR43397">
    <property type="entry name" value="ERGOTHIONEINE BIOSYNTHESIS PROTEIN 1"/>
    <property type="match status" value="1"/>
</dbReference>
<dbReference type="Pfam" id="PF10017">
    <property type="entry name" value="Methyltransf_33"/>
    <property type="match status" value="1"/>
</dbReference>
<dbReference type="NCBIfam" id="TIGR03438">
    <property type="entry name" value="egtD_ergothio"/>
    <property type="match status" value="1"/>
</dbReference>
<dbReference type="GO" id="GO:0032259">
    <property type="term" value="P:methylation"/>
    <property type="evidence" value="ECO:0007669"/>
    <property type="project" value="UniProtKB-KW"/>
</dbReference>
<keyword evidence="1 4" id="KW-0489">Methyltransferase</keyword>
<keyword evidence="5" id="KW-1185">Reference proteome</keyword>
<dbReference type="InterPro" id="IPR035094">
    <property type="entry name" value="EgtD"/>
</dbReference>
<evidence type="ECO:0000259" key="3">
    <source>
        <dbReference type="Pfam" id="PF10017"/>
    </source>
</evidence>
<dbReference type="InterPro" id="IPR017804">
    <property type="entry name" value="MeTrfase_EgtD-like"/>
</dbReference>
<dbReference type="PANTHER" id="PTHR43397:SF1">
    <property type="entry name" value="ERGOTHIONEINE BIOSYNTHESIS PROTEIN 1"/>
    <property type="match status" value="1"/>
</dbReference>
<organism evidence="4 5">
    <name type="scientific">Alkalicoccus saliphilus</name>
    <dbReference type="NCBI Taxonomy" id="200989"/>
    <lineage>
        <taxon>Bacteria</taxon>
        <taxon>Bacillati</taxon>
        <taxon>Bacillota</taxon>
        <taxon>Bacilli</taxon>
        <taxon>Bacillales</taxon>
        <taxon>Bacillaceae</taxon>
        <taxon>Alkalicoccus</taxon>
    </lineage>
</organism>
<dbReference type="Proteomes" id="UP000240509">
    <property type="component" value="Unassembled WGS sequence"/>
</dbReference>
<accession>A0A2T4U6S4</accession>
<dbReference type="Gene3D" id="3.40.50.150">
    <property type="entry name" value="Vaccinia Virus protein VP39"/>
    <property type="match status" value="1"/>
</dbReference>
<evidence type="ECO:0000256" key="2">
    <source>
        <dbReference type="ARBA" id="ARBA00022679"/>
    </source>
</evidence>
<evidence type="ECO:0000256" key="1">
    <source>
        <dbReference type="ARBA" id="ARBA00022603"/>
    </source>
</evidence>
<dbReference type="PIRSF" id="PIRSF018005">
    <property type="entry name" value="UCP018005"/>
    <property type="match status" value="1"/>
</dbReference>
<dbReference type="GO" id="GO:0008168">
    <property type="term" value="F:methyltransferase activity"/>
    <property type="evidence" value="ECO:0007669"/>
    <property type="project" value="UniProtKB-KW"/>
</dbReference>
<comment type="caution">
    <text evidence="4">The sequence shown here is derived from an EMBL/GenBank/DDBJ whole genome shotgun (WGS) entry which is preliminary data.</text>
</comment>
<reference evidence="4 5" key="1">
    <citation type="submission" date="2018-03" db="EMBL/GenBank/DDBJ databases">
        <title>Alkalicoccus saliphilus sp. nov., isolated from a mineral pool.</title>
        <authorList>
            <person name="Zhao B."/>
        </authorList>
    </citation>
    <scope>NUCLEOTIDE SEQUENCE [LARGE SCALE GENOMIC DNA]</scope>
    <source>
        <strain evidence="4 5">6AG</strain>
    </source>
</reference>
<sequence length="319" mass="36453">MRQATYEIIDFHPSLTSMKEEVSFGLSQTQKVLPPKLFYDKKGSHLFNEITKLPEYYLTTAEKQILSRHRQDLALKMGEHCTIIDFGCGNEEKVQLLFGALSNITAYVPVDISTAALEQTLKEMRISFPDLSIKGVRADYGVSMSFLDHFQNAKRVFTFFGSTLGNFSLKEQEDFLQKAASHMREGDGFLLGIDLKKDKQVLEAAYNDSEGITESFNKNVLRRMNKELAMNFDLSKFEHVAFYNEEAGRIEMHLVSNTVQQVSLDNDTFTFRKNETIHTENSYKFSVDQGVNLLKKAGLTTDMICEDENNQFCMLYAVQ</sequence>
<protein>
    <submittedName>
        <fullName evidence="4">L-histidine N(Alpha)-methyltransferase</fullName>
    </submittedName>
</protein>
<evidence type="ECO:0000313" key="4">
    <source>
        <dbReference type="EMBL" id="PTL39065.1"/>
    </source>
</evidence>
<proteinExistence type="predicted"/>
<dbReference type="EMBL" id="PZJJ01000010">
    <property type="protein sequence ID" value="PTL39065.1"/>
    <property type="molecule type" value="Genomic_DNA"/>
</dbReference>
<keyword evidence="2 4" id="KW-0808">Transferase</keyword>
<dbReference type="AlphaFoldDB" id="A0A2T4U6S4"/>
<dbReference type="SUPFAM" id="SSF53335">
    <property type="entry name" value="S-adenosyl-L-methionine-dependent methyltransferases"/>
    <property type="match status" value="1"/>
</dbReference>
<gene>
    <name evidence="4" type="primary">egtD</name>
    <name evidence="4" type="ORF">C6Y45_07740</name>
</gene>
<evidence type="ECO:0000313" key="5">
    <source>
        <dbReference type="Proteomes" id="UP000240509"/>
    </source>
</evidence>
<dbReference type="InterPro" id="IPR051128">
    <property type="entry name" value="EgtD_Methyltrsf_superfamily"/>
</dbReference>
<name>A0A2T4U6S4_9BACI</name>
<dbReference type="InterPro" id="IPR029063">
    <property type="entry name" value="SAM-dependent_MTases_sf"/>
</dbReference>
<feature type="domain" description="Histidine-specific methyltransferase SAM-dependent" evidence="3">
    <location>
        <begin position="18"/>
        <end position="316"/>
    </location>
</feature>